<dbReference type="STRING" id="1088818.A0A2I0B3J7"/>
<feature type="domain" description="Integrase catalytic" evidence="1">
    <location>
        <begin position="1"/>
        <end position="128"/>
    </location>
</feature>
<dbReference type="SUPFAM" id="SSF54160">
    <property type="entry name" value="Chromo domain-like"/>
    <property type="match status" value="1"/>
</dbReference>
<dbReference type="GO" id="GO:0015074">
    <property type="term" value="P:DNA integration"/>
    <property type="evidence" value="ECO:0007669"/>
    <property type="project" value="InterPro"/>
</dbReference>
<dbReference type="Proteomes" id="UP000236161">
    <property type="component" value="Unassembled WGS sequence"/>
</dbReference>
<dbReference type="PROSITE" id="PS50994">
    <property type="entry name" value="INTEGRASE"/>
    <property type="match status" value="1"/>
</dbReference>
<dbReference type="InterPro" id="IPR012337">
    <property type="entry name" value="RNaseH-like_sf"/>
</dbReference>
<dbReference type="PANTHER" id="PTHR46148:SF55">
    <property type="match status" value="1"/>
</dbReference>
<dbReference type="InterPro" id="IPR036397">
    <property type="entry name" value="RNaseH_sf"/>
</dbReference>
<dbReference type="Gene3D" id="3.30.420.10">
    <property type="entry name" value="Ribonuclease H-like superfamily/Ribonuclease H"/>
    <property type="match status" value="1"/>
</dbReference>
<organism evidence="2 3">
    <name type="scientific">Apostasia shenzhenica</name>
    <dbReference type="NCBI Taxonomy" id="1088818"/>
    <lineage>
        <taxon>Eukaryota</taxon>
        <taxon>Viridiplantae</taxon>
        <taxon>Streptophyta</taxon>
        <taxon>Embryophyta</taxon>
        <taxon>Tracheophyta</taxon>
        <taxon>Spermatophyta</taxon>
        <taxon>Magnoliopsida</taxon>
        <taxon>Liliopsida</taxon>
        <taxon>Asparagales</taxon>
        <taxon>Orchidaceae</taxon>
        <taxon>Apostasioideae</taxon>
        <taxon>Apostasia</taxon>
    </lineage>
</organism>
<evidence type="ECO:0000259" key="1">
    <source>
        <dbReference type="PROSITE" id="PS50994"/>
    </source>
</evidence>
<dbReference type="SUPFAM" id="SSF53098">
    <property type="entry name" value="Ribonuclease H-like"/>
    <property type="match status" value="1"/>
</dbReference>
<protein>
    <recommendedName>
        <fullName evidence="1">Integrase catalytic domain-containing protein</fullName>
    </recommendedName>
</protein>
<dbReference type="OrthoDB" id="786789at2759"/>
<dbReference type="PANTHER" id="PTHR46148">
    <property type="entry name" value="CHROMO DOMAIN-CONTAINING PROTEIN"/>
    <property type="match status" value="1"/>
</dbReference>
<dbReference type="InterPro" id="IPR056924">
    <property type="entry name" value="SH3_Tf2-1"/>
</dbReference>
<keyword evidence="3" id="KW-1185">Reference proteome</keyword>
<name>A0A2I0B3J7_9ASPA</name>
<gene>
    <name evidence="2" type="ORF">AXF42_Ash009242</name>
</gene>
<dbReference type="AlphaFoldDB" id="A0A2I0B3J7"/>
<dbReference type="InterPro" id="IPR001584">
    <property type="entry name" value="Integrase_cat-core"/>
</dbReference>
<accession>A0A2I0B3J7</accession>
<reference evidence="2 3" key="1">
    <citation type="journal article" date="2017" name="Nature">
        <title>The Apostasia genome and the evolution of orchids.</title>
        <authorList>
            <person name="Zhang G.Q."/>
            <person name="Liu K.W."/>
            <person name="Li Z."/>
            <person name="Lohaus R."/>
            <person name="Hsiao Y.Y."/>
            <person name="Niu S.C."/>
            <person name="Wang J.Y."/>
            <person name="Lin Y.C."/>
            <person name="Xu Q."/>
            <person name="Chen L.J."/>
            <person name="Yoshida K."/>
            <person name="Fujiwara S."/>
            <person name="Wang Z.W."/>
            <person name="Zhang Y.Q."/>
            <person name="Mitsuda N."/>
            <person name="Wang M."/>
            <person name="Liu G.H."/>
            <person name="Pecoraro L."/>
            <person name="Huang H.X."/>
            <person name="Xiao X.J."/>
            <person name="Lin M."/>
            <person name="Wu X.Y."/>
            <person name="Wu W.L."/>
            <person name="Chen Y.Y."/>
            <person name="Chang S.B."/>
            <person name="Sakamoto S."/>
            <person name="Ohme-Takagi M."/>
            <person name="Yagi M."/>
            <person name="Zeng S.J."/>
            <person name="Shen C.Y."/>
            <person name="Yeh C.M."/>
            <person name="Luo Y.B."/>
            <person name="Tsai W.C."/>
            <person name="Van de Peer Y."/>
            <person name="Liu Z.J."/>
        </authorList>
    </citation>
    <scope>NUCLEOTIDE SEQUENCE [LARGE SCALE GENOMIC DNA]</scope>
    <source>
        <strain evidence="3">cv. Shenzhen</strain>
        <tissue evidence="2">Stem</tissue>
    </source>
</reference>
<proteinExistence type="predicted"/>
<sequence>MDFIEGLPKSQGKDMIWVMVDRKNIVTDRDPIFLSKFWRELFKRQGVSTFASTAYHPQTDGQSEVVNRCLEGYLRRMAGESPTSWMKWEREFKVGDWVYIKLQMYRQETVAKRRNYKLAPKYFGPFQITERIGKVAYRLKLPEGEKVHPVFHVSLLKQKIGTPLQEGIVPAFFNEQGQPMAFPEEILGRRTVLRGRRLIQQLLVRWGFSNPEEATWEDEEALEAYKPA</sequence>
<dbReference type="EMBL" id="KZ451917">
    <property type="protein sequence ID" value="PKA62358.1"/>
    <property type="molecule type" value="Genomic_DNA"/>
</dbReference>
<evidence type="ECO:0000313" key="2">
    <source>
        <dbReference type="EMBL" id="PKA62358.1"/>
    </source>
</evidence>
<dbReference type="Pfam" id="PF24626">
    <property type="entry name" value="SH3_Tf2-1"/>
    <property type="match status" value="1"/>
</dbReference>
<evidence type="ECO:0000313" key="3">
    <source>
        <dbReference type="Proteomes" id="UP000236161"/>
    </source>
</evidence>
<dbReference type="InterPro" id="IPR016197">
    <property type="entry name" value="Chromo-like_dom_sf"/>
</dbReference>
<dbReference type="GO" id="GO:0003676">
    <property type="term" value="F:nucleic acid binding"/>
    <property type="evidence" value="ECO:0007669"/>
    <property type="project" value="InterPro"/>
</dbReference>